<accession>A0ABP9HGU1</accession>
<evidence type="ECO:0008006" key="3">
    <source>
        <dbReference type="Google" id="ProtNLM"/>
    </source>
</evidence>
<proteinExistence type="predicted"/>
<dbReference type="Gene3D" id="3.90.79.10">
    <property type="entry name" value="Nucleoside Triphosphate Pyrophosphohydrolase"/>
    <property type="match status" value="1"/>
</dbReference>
<dbReference type="Gene3D" id="3.40.50.450">
    <property type="match status" value="1"/>
</dbReference>
<dbReference type="Pfam" id="PF15891">
    <property type="entry name" value="Nuc_deoxyri_tr2"/>
    <property type="match status" value="1"/>
</dbReference>
<keyword evidence="2" id="KW-1185">Reference proteome</keyword>
<dbReference type="SUPFAM" id="SSF55811">
    <property type="entry name" value="Nudix"/>
    <property type="match status" value="1"/>
</dbReference>
<dbReference type="Proteomes" id="UP001500466">
    <property type="component" value="Unassembled WGS sequence"/>
</dbReference>
<comment type="caution">
    <text evidence="1">The sequence shown here is derived from an EMBL/GenBank/DDBJ whole genome shotgun (WGS) entry which is preliminary data.</text>
</comment>
<dbReference type="EMBL" id="BAABHS010000013">
    <property type="protein sequence ID" value="GAA4970129.1"/>
    <property type="molecule type" value="Genomic_DNA"/>
</dbReference>
<evidence type="ECO:0000313" key="2">
    <source>
        <dbReference type="Proteomes" id="UP001500466"/>
    </source>
</evidence>
<organism evidence="1 2">
    <name type="scientific">Yinghuangia aomiensis</name>
    <dbReference type="NCBI Taxonomy" id="676205"/>
    <lineage>
        <taxon>Bacteria</taxon>
        <taxon>Bacillati</taxon>
        <taxon>Actinomycetota</taxon>
        <taxon>Actinomycetes</taxon>
        <taxon>Kitasatosporales</taxon>
        <taxon>Streptomycetaceae</taxon>
        <taxon>Yinghuangia</taxon>
    </lineage>
</organism>
<reference evidence="2" key="1">
    <citation type="journal article" date="2019" name="Int. J. Syst. Evol. Microbiol.">
        <title>The Global Catalogue of Microorganisms (GCM) 10K type strain sequencing project: providing services to taxonomists for standard genome sequencing and annotation.</title>
        <authorList>
            <consortium name="The Broad Institute Genomics Platform"/>
            <consortium name="The Broad Institute Genome Sequencing Center for Infectious Disease"/>
            <person name="Wu L."/>
            <person name="Ma J."/>
        </authorList>
    </citation>
    <scope>NUCLEOTIDE SEQUENCE [LARGE SCALE GENOMIC DNA]</scope>
    <source>
        <strain evidence="2">JCM 17986</strain>
    </source>
</reference>
<gene>
    <name evidence="1" type="ORF">GCM10023205_39470</name>
</gene>
<name>A0ABP9HGU1_9ACTN</name>
<sequence>MPGTVTVVHATDAPPPRWDASLFLAGPTPRSADVPSWRPAAVDLIRRHWAGPGDLVVFVPESSTGAFTADYDDQIGWELRWLSAADQVLFWVPRDLATLPGLTTNDEWGWLKDSGRAVFGSPPDAAKVRYQREYARNHGIPLADTLDAAVRAALGRIGTGAPRADGERHVPLLVWSAPEFRHWYAAQRAAGNTLRDAGVVWTLRVSGALVYWAARVSVAIAAEGGRIKDNEVVVGRPDISAVVLYRRGATVRDTQLVLVREFRSPGCAPDGYVHEFPGGSGGFTDPARAARAELAEETGLALAPERLRAHGVRQLAATMSVHRGHVFSAEVTAGELARLTAAPGPHGSGDTERTWVETTTFGELLDGGRADWATMGMAAQVLADVDGR</sequence>
<evidence type="ECO:0000313" key="1">
    <source>
        <dbReference type="EMBL" id="GAA4970129.1"/>
    </source>
</evidence>
<dbReference type="InterPro" id="IPR015797">
    <property type="entry name" value="NUDIX_hydrolase-like_dom_sf"/>
</dbReference>
<dbReference type="InterPro" id="IPR039470">
    <property type="entry name" value="Nuc_deoxyri_tr2"/>
</dbReference>
<protein>
    <recommendedName>
        <fullName evidence="3">NUDIX hydrolase</fullName>
    </recommendedName>
</protein>